<evidence type="ECO:0000256" key="2">
    <source>
        <dbReference type="SAM" id="MobiDB-lite"/>
    </source>
</evidence>
<dbReference type="PROSITE" id="PS50013">
    <property type="entry name" value="CHROMO_2"/>
    <property type="match status" value="1"/>
</dbReference>
<dbReference type="Pfam" id="PF03732">
    <property type="entry name" value="Retrotrans_gag"/>
    <property type="match status" value="1"/>
</dbReference>
<comment type="caution">
    <text evidence="5">The sequence shown here is derived from an EMBL/GenBank/DDBJ whole genome shotgun (WGS) entry which is preliminary data.</text>
</comment>
<feature type="domain" description="Chromo" evidence="3">
    <location>
        <begin position="449"/>
        <end position="501"/>
    </location>
</feature>
<gene>
    <name evidence="5" type="ORF">D5086_0000035930</name>
</gene>
<sequence length="572" mass="64960">MPETRSGNSYHPNQGLQDPGPSQPNLNPPHQTPAQPVLNPPQQTLPPNDPTSLLHQLQQQMELVTRTLGTIAVRLDGIEERSNNGEHRRGRMAQNPIGDVGMDDEEVGEHLGGNRYRDNGRMVDDFTRNMKVDVTDFNGKFDPDAFHDWMVSLDDYFEWFAVPANRRVRFVKLKLKGAARVWWGSVEEHMRRTNQPSIQDWAEMKARLETKYLPSNYEQMVYEDMLGLAQGLNMSVDQYTERFHDLTVQSQIIETDQQTLARYLKGLRGDIRKDMYVARLFAVDEAYQLALQIEKQQTFNRSKSVKEWRGMSRPTPVQNNVKGSMNNVKTPGAYGDLNKPKVGTEGPQCYKCRGYGHFAAVCPTKEKKIMHAFELNPEVAPESSNEDQDTVGEDSEEMEEERVQASDLPICVFSPIFNIEDLTAYQGCMSSQELQDSPSTVPQVQPAPEIVDSILTHQFVSTRRGGYYKFLVKWASKPKSEAVWLQGSEVHRLNPQLFTDYVEHYLPEASSWGRELSDANERDQDSSKEQCVAAATDFTEARGLKYSVLAKIPTMHVNVNVPAKQVDKEAVN</sequence>
<feature type="region of interest" description="Disordered" evidence="2">
    <location>
        <begin position="378"/>
        <end position="398"/>
    </location>
</feature>
<dbReference type="InterPro" id="IPR016197">
    <property type="entry name" value="Chromo-like_dom_sf"/>
</dbReference>
<feature type="compositionally biased region" description="Polar residues" evidence="2">
    <location>
        <begin position="32"/>
        <end position="42"/>
    </location>
</feature>
<reference evidence="5" key="1">
    <citation type="submission" date="2018-10" db="EMBL/GenBank/DDBJ databases">
        <title>Population genomic analysis revealed the cold adaptation of white poplar.</title>
        <authorList>
            <person name="Liu Y.-J."/>
        </authorList>
    </citation>
    <scope>NUCLEOTIDE SEQUENCE [LARGE SCALE GENOMIC DNA]</scope>
    <source>
        <strain evidence="5">PAL-ZL1</strain>
    </source>
</reference>
<dbReference type="AlphaFoldDB" id="A0A4U5QXF9"/>
<evidence type="ECO:0000313" key="5">
    <source>
        <dbReference type="EMBL" id="TKS15219.1"/>
    </source>
</evidence>
<dbReference type="GO" id="GO:0008270">
    <property type="term" value="F:zinc ion binding"/>
    <property type="evidence" value="ECO:0007669"/>
    <property type="project" value="UniProtKB-KW"/>
</dbReference>
<dbReference type="GO" id="GO:0003676">
    <property type="term" value="F:nucleic acid binding"/>
    <property type="evidence" value="ECO:0007669"/>
    <property type="project" value="InterPro"/>
</dbReference>
<feature type="compositionally biased region" description="Acidic residues" evidence="2">
    <location>
        <begin position="384"/>
        <end position="398"/>
    </location>
</feature>
<feature type="region of interest" description="Disordered" evidence="2">
    <location>
        <begin position="304"/>
        <end position="339"/>
    </location>
</feature>
<feature type="region of interest" description="Disordered" evidence="2">
    <location>
        <begin position="82"/>
        <end position="102"/>
    </location>
</feature>
<dbReference type="InterPro" id="IPR000953">
    <property type="entry name" value="Chromo/chromo_shadow_dom"/>
</dbReference>
<dbReference type="SUPFAM" id="SSF57756">
    <property type="entry name" value="Retrovirus zinc finger-like domains"/>
    <property type="match status" value="1"/>
</dbReference>
<dbReference type="InterPro" id="IPR036875">
    <property type="entry name" value="Znf_CCHC_sf"/>
</dbReference>
<proteinExistence type="predicted"/>
<evidence type="ECO:0000259" key="4">
    <source>
        <dbReference type="PROSITE" id="PS50158"/>
    </source>
</evidence>
<keyword evidence="1" id="KW-0862">Zinc</keyword>
<keyword evidence="1" id="KW-0479">Metal-binding</keyword>
<dbReference type="SMART" id="SM00343">
    <property type="entry name" value="ZnF_C2HC"/>
    <property type="match status" value="1"/>
</dbReference>
<dbReference type="PANTHER" id="PTHR35046">
    <property type="entry name" value="ZINC KNUCKLE (CCHC-TYPE) FAMILY PROTEIN"/>
    <property type="match status" value="1"/>
</dbReference>
<organism evidence="5">
    <name type="scientific">Populus alba</name>
    <name type="common">White poplar</name>
    <dbReference type="NCBI Taxonomy" id="43335"/>
    <lineage>
        <taxon>Eukaryota</taxon>
        <taxon>Viridiplantae</taxon>
        <taxon>Streptophyta</taxon>
        <taxon>Embryophyta</taxon>
        <taxon>Tracheophyta</taxon>
        <taxon>Spermatophyta</taxon>
        <taxon>Magnoliopsida</taxon>
        <taxon>eudicotyledons</taxon>
        <taxon>Gunneridae</taxon>
        <taxon>Pentapetalae</taxon>
        <taxon>rosids</taxon>
        <taxon>fabids</taxon>
        <taxon>Malpighiales</taxon>
        <taxon>Salicaceae</taxon>
        <taxon>Saliceae</taxon>
        <taxon>Populus</taxon>
    </lineage>
</organism>
<dbReference type="PROSITE" id="PS50158">
    <property type="entry name" value="ZF_CCHC"/>
    <property type="match status" value="1"/>
</dbReference>
<evidence type="ECO:0008006" key="6">
    <source>
        <dbReference type="Google" id="ProtNLM"/>
    </source>
</evidence>
<feature type="region of interest" description="Disordered" evidence="2">
    <location>
        <begin position="1"/>
        <end position="52"/>
    </location>
</feature>
<evidence type="ECO:0000256" key="1">
    <source>
        <dbReference type="PROSITE-ProRule" id="PRU00047"/>
    </source>
</evidence>
<feature type="compositionally biased region" description="Polar residues" evidence="2">
    <location>
        <begin position="1"/>
        <end position="16"/>
    </location>
</feature>
<keyword evidence="1" id="KW-0863">Zinc-finger</keyword>
<feature type="domain" description="CCHC-type" evidence="4">
    <location>
        <begin position="349"/>
        <end position="363"/>
    </location>
</feature>
<protein>
    <recommendedName>
        <fullName evidence="6">CCHC-type domain-containing protein</fullName>
    </recommendedName>
</protein>
<name>A0A4U5QXF9_POPAL</name>
<dbReference type="EMBL" id="RCHU01000094">
    <property type="protein sequence ID" value="TKS15219.1"/>
    <property type="molecule type" value="Genomic_DNA"/>
</dbReference>
<accession>A0A4U5QXF9</accession>
<dbReference type="SUPFAM" id="SSF54160">
    <property type="entry name" value="Chromo domain-like"/>
    <property type="match status" value="1"/>
</dbReference>
<dbReference type="Gene3D" id="4.10.60.10">
    <property type="entry name" value="Zinc finger, CCHC-type"/>
    <property type="match status" value="1"/>
</dbReference>
<feature type="compositionally biased region" description="Polar residues" evidence="2">
    <location>
        <begin position="315"/>
        <end position="329"/>
    </location>
</feature>
<dbReference type="InterPro" id="IPR005162">
    <property type="entry name" value="Retrotrans_gag_dom"/>
</dbReference>
<dbReference type="InterPro" id="IPR001878">
    <property type="entry name" value="Znf_CCHC"/>
</dbReference>
<dbReference type="PANTHER" id="PTHR35046:SF26">
    <property type="entry name" value="RNA-DIRECTED DNA POLYMERASE"/>
    <property type="match status" value="1"/>
</dbReference>
<evidence type="ECO:0000259" key="3">
    <source>
        <dbReference type="PROSITE" id="PS50013"/>
    </source>
</evidence>